<proteinExistence type="predicted"/>
<evidence type="ECO:0000313" key="1">
    <source>
        <dbReference type="EMBL" id="QRE04066.1"/>
    </source>
</evidence>
<dbReference type="InterPro" id="IPR010982">
    <property type="entry name" value="Lambda_DNA-bd_dom_sf"/>
</dbReference>
<gene>
    <name evidence="1" type="ORF">H0H26_00180</name>
</gene>
<dbReference type="Pfam" id="PF01381">
    <property type="entry name" value="HTH_3"/>
    <property type="match status" value="1"/>
</dbReference>
<organism evidence="1 2">
    <name type="scientific">Flavobacterium psychrophilum</name>
    <dbReference type="NCBI Taxonomy" id="96345"/>
    <lineage>
        <taxon>Bacteria</taxon>
        <taxon>Pseudomonadati</taxon>
        <taxon>Bacteroidota</taxon>
        <taxon>Flavobacteriia</taxon>
        <taxon>Flavobacteriales</taxon>
        <taxon>Flavobacteriaceae</taxon>
        <taxon>Flavobacterium</taxon>
    </lineage>
</organism>
<dbReference type="AlphaFoldDB" id="A0A7U2NF63"/>
<dbReference type="CDD" id="cd00093">
    <property type="entry name" value="HTH_XRE"/>
    <property type="match status" value="1"/>
</dbReference>
<dbReference type="EMBL" id="CP059075">
    <property type="protein sequence ID" value="QRE04066.1"/>
    <property type="molecule type" value="Genomic_DNA"/>
</dbReference>
<name>A0A7U2NF63_FLAPS</name>
<evidence type="ECO:0000313" key="2">
    <source>
        <dbReference type="Proteomes" id="UP000596329"/>
    </source>
</evidence>
<sequence>MKTTQLLRDQLGLSQEMMAQYLEITLSQLAMYETGKRELPTGALIKLSVIVLFFEQKQEVSSTEKELLKQEQVKVQEIINRKAKELEYKQIKAQRALDKIQKKHKQSLQLNLLAQYLQKNKTEKNNVLLQQALIGINKYGLANQTIQILNLESIKSQLNYVATLKKSE</sequence>
<dbReference type="Proteomes" id="UP000596329">
    <property type="component" value="Chromosome"/>
</dbReference>
<dbReference type="RefSeq" id="WP_094157635.1">
    <property type="nucleotide sequence ID" value="NZ_CP059075.1"/>
</dbReference>
<reference evidence="1 2" key="1">
    <citation type="submission" date="2020-07" db="EMBL/GenBank/DDBJ databases">
        <title>Genomic characterization of Flavobacterium psychrophilum strains.</title>
        <authorList>
            <person name="Castillo D."/>
            <person name="Jorgensen J."/>
            <person name="Middelboe M."/>
        </authorList>
    </citation>
    <scope>NUCLEOTIDE SEQUENCE [LARGE SCALE GENOMIC DNA]</scope>
    <source>
        <strain evidence="1 2">FPS-R7</strain>
    </source>
</reference>
<protein>
    <submittedName>
        <fullName evidence="1">Helix-turn-helix transcriptional regulator</fullName>
    </submittedName>
</protein>
<dbReference type="Gene3D" id="1.10.260.40">
    <property type="entry name" value="lambda repressor-like DNA-binding domains"/>
    <property type="match status" value="1"/>
</dbReference>
<dbReference type="InterPro" id="IPR001387">
    <property type="entry name" value="Cro/C1-type_HTH"/>
</dbReference>
<dbReference type="PROSITE" id="PS50943">
    <property type="entry name" value="HTH_CROC1"/>
    <property type="match status" value="1"/>
</dbReference>
<dbReference type="SUPFAM" id="SSF47413">
    <property type="entry name" value="lambda repressor-like DNA-binding domains"/>
    <property type="match status" value="1"/>
</dbReference>
<accession>A0A7U2NF63</accession>
<dbReference type="GO" id="GO:0003677">
    <property type="term" value="F:DNA binding"/>
    <property type="evidence" value="ECO:0007669"/>
    <property type="project" value="InterPro"/>
</dbReference>